<evidence type="ECO:0000313" key="3">
    <source>
        <dbReference type="WBParaSite" id="SBAD_0000445901-mRNA-1"/>
    </source>
</evidence>
<evidence type="ECO:0000313" key="2">
    <source>
        <dbReference type="Proteomes" id="UP000270296"/>
    </source>
</evidence>
<dbReference type="WBParaSite" id="SBAD_0000445901-mRNA-1">
    <property type="protein sequence ID" value="SBAD_0000445901-mRNA-1"/>
    <property type="gene ID" value="SBAD_0000445901"/>
</dbReference>
<name>A0A183IKX9_9BILA</name>
<sequence length="133" mass="14992">MPHRIITHKFASDQKLNAAVRKYRGDVTCPKRLLGLKVYKNTRFTYKTSNQPECHVVGELSRREVSFHGILFLTERTSAFITGVGSLDKVPEAEESNCLDEHVGPCSSATRYFVLTSLVNDALALQDNSWKMC</sequence>
<dbReference type="Proteomes" id="UP000270296">
    <property type="component" value="Unassembled WGS sequence"/>
</dbReference>
<organism evidence="3">
    <name type="scientific">Soboliphyme baturini</name>
    <dbReference type="NCBI Taxonomy" id="241478"/>
    <lineage>
        <taxon>Eukaryota</taxon>
        <taxon>Metazoa</taxon>
        <taxon>Ecdysozoa</taxon>
        <taxon>Nematoda</taxon>
        <taxon>Enoplea</taxon>
        <taxon>Dorylaimia</taxon>
        <taxon>Dioctophymatida</taxon>
        <taxon>Dioctophymatoidea</taxon>
        <taxon>Soboliphymatidae</taxon>
        <taxon>Soboliphyme</taxon>
    </lineage>
</organism>
<dbReference type="AlphaFoldDB" id="A0A183IKX9"/>
<gene>
    <name evidence="1" type="ORF">SBAD_LOCUS4275</name>
</gene>
<protein>
    <submittedName>
        <fullName evidence="3">rRNA N-glycosidase</fullName>
    </submittedName>
</protein>
<reference evidence="3" key="1">
    <citation type="submission" date="2016-06" db="UniProtKB">
        <authorList>
            <consortium name="WormBaseParasite"/>
        </authorList>
    </citation>
    <scope>IDENTIFICATION</scope>
</reference>
<evidence type="ECO:0000313" key="1">
    <source>
        <dbReference type="EMBL" id="VDP03870.1"/>
    </source>
</evidence>
<proteinExistence type="predicted"/>
<dbReference type="EMBL" id="UZAM01008225">
    <property type="protein sequence ID" value="VDP03870.1"/>
    <property type="molecule type" value="Genomic_DNA"/>
</dbReference>
<reference evidence="1 2" key="2">
    <citation type="submission" date="2018-11" db="EMBL/GenBank/DDBJ databases">
        <authorList>
            <consortium name="Pathogen Informatics"/>
        </authorList>
    </citation>
    <scope>NUCLEOTIDE SEQUENCE [LARGE SCALE GENOMIC DNA]</scope>
</reference>
<accession>A0A183IKX9</accession>
<keyword evidence="2" id="KW-1185">Reference proteome</keyword>